<evidence type="ECO:0000313" key="3">
    <source>
        <dbReference type="EMBL" id="KRN50588.1"/>
    </source>
</evidence>
<keyword evidence="1" id="KW-0808">Transferase</keyword>
<dbReference type="RefSeq" id="WP_035876536.1">
    <property type="nucleotide sequence ID" value="NZ_JNKN01000007.1"/>
</dbReference>
<sequence length="288" mass="33591">MDKIKEIERSIIKTYRKAIWRPFCKAVTEYELIQEGDKIMVCISGGKDSMLLAKCIQEIQRHGKVHFEAHFVCMDPGYNEYNRGIIEDNAKLMGIPLEVFETDIFDSVSGGAFKQPCYFCAKMRRGYLYKHAQSIGCNKIALGHHFDDVIETTLLSMFYGSEIKTMMPKLHSDHYDGLEVIRPLFKVREEAIINWRNANDLTFINCACRFTEGCSLIDDGTSKRKEMKTLIKRMEKKNPKVAQNIFIAMHNVNLDCVMNWKKDGETYSFLDEYYEEEKYKAVEEIERF</sequence>
<dbReference type="EMBL" id="JQBL01000007">
    <property type="protein sequence ID" value="KRN50588.1"/>
    <property type="molecule type" value="Genomic_DNA"/>
</dbReference>
<dbReference type="PANTHER" id="PTHR43686:SF1">
    <property type="entry name" value="AMINOTRAN_5 DOMAIN-CONTAINING PROTEIN"/>
    <property type="match status" value="1"/>
</dbReference>
<dbReference type="CDD" id="cd24138">
    <property type="entry name" value="TtcA-like"/>
    <property type="match status" value="1"/>
</dbReference>
<dbReference type="AlphaFoldDB" id="A0A0R2HKM9"/>
<gene>
    <name evidence="3" type="ORF">IV49_GL001906</name>
</gene>
<dbReference type="SUPFAM" id="SSF52402">
    <property type="entry name" value="Adenine nucleotide alpha hydrolases-like"/>
    <property type="match status" value="1"/>
</dbReference>
<organism evidence="3 4">
    <name type="scientific">Kandleria vitulina DSM 20405</name>
    <dbReference type="NCBI Taxonomy" id="1410657"/>
    <lineage>
        <taxon>Bacteria</taxon>
        <taxon>Bacillati</taxon>
        <taxon>Bacillota</taxon>
        <taxon>Erysipelotrichia</taxon>
        <taxon>Erysipelotrichales</taxon>
        <taxon>Coprobacillaceae</taxon>
        <taxon>Kandleria</taxon>
    </lineage>
</organism>
<accession>A0A0R2HKM9</accession>
<dbReference type="Pfam" id="PF01171">
    <property type="entry name" value="ATP_bind_3"/>
    <property type="match status" value="1"/>
</dbReference>
<dbReference type="GO" id="GO:0008033">
    <property type="term" value="P:tRNA processing"/>
    <property type="evidence" value="ECO:0007669"/>
    <property type="project" value="InterPro"/>
</dbReference>
<dbReference type="PATRIC" id="fig|1410657.5.peg.1968"/>
<dbReference type="PIRSF" id="PIRSF004976">
    <property type="entry name" value="ATPase_YdaO"/>
    <property type="match status" value="1"/>
</dbReference>
<reference evidence="3 4" key="1">
    <citation type="journal article" date="2015" name="Genome Announc.">
        <title>Expanding the biotechnology potential of lactobacilli through comparative genomics of 213 strains and associated genera.</title>
        <authorList>
            <person name="Sun Z."/>
            <person name="Harris H.M."/>
            <person name="McCann A."/>
            <person name="Guo C."/>
            <person name="Argimon S."/>
            <person name="Zhang W."/>
            <person name="Yang X."/>
            <person name="Jeffery I.B."/>
            <person name="Cooney J.C."/>
            <person name="Kagawa T.F."/>
            <person name="Liu W."/>
            <person name="Song Y."/>
            <person name="Salvetti E."/>
            <person name="Wrobel A."/>
            <person name="Rasinkangas P."/>
            <person name="Parkhill J."/>
            <person name="Rea M.C."/>
            <person name="O'Sullivan O."/>
            <person name="Ritari J."/>
            <person name="Douillard F.P."/>
            <person name="Paul Ross R."/>
            <person name="Yang R."/>
            <person name="Briner A.E."/>
            <person name="Felis G.E."/>
            <person name="de Vos W.M."/>
            <person name="Barrangou R."/>
            <person name="Klaenhammer T.R."/>
            <person name="Caufield P.W."/>
            <person name="Cui Y."/>
            <person name="Zhang H."/>
            <person name="O'Toole P.W."/>
        </authorList>
    </citation>
    <scope>NUCLEOTIDE SEQUENCE [LARGE SCALE GENOMIC DNA]</scope>
    <source>
        <strain evidence="3 4">DSM 20405</strain>
    </source>
</reference>
<feature type="domain" description="tRNA(Ile)-lysidine/2-thiocytidine synthase N-terminal" evidence="2">
    <location>
        <begin position="38"/>
        <end position="204"/>
    </location>
</feature>
<dbReference type="InterPro" id="IPR011063">
    <property type="entry name" value="TilS/TtcA_N"/>
</dbReference>
<dbReference type="Proteomes" id="UP000051841">
    <property type="component" value="Unassembled WGS sequence"/>
</dbReference>
<protein>
    <recommendedName>
        <fullName evidence="2">tRNA(Ile)-lysidine/2-thiocytidine synthase N-terminal domain-containing protein</fullName>
    </recommendedName>
</protein>
<comment type="caution">
    <text evidence="3">The sequence shown here is derived from an EMBL/GenBank/DDBJ whole genome shotgun (WGS) entry which is preliminary data.</text>
</comment>
<dbReference type="InterPro" id="IPR014729">
    <property type="entry name" value="Rossmann-like_a/b/a_fold"/>
</dbReference>
<name>A0A0R2HKM9_9FIRM</name>
<keyword evidence="4" id="KW-1185">Reference proteome</keyword>
<dbReference type="GO" id="GO:0016740">
    <property type="term" value="F:transferase activity"/>
    <property type="evidence" value="ECO:0007669"/>
    <property type="project" value="UniProtKB-KW"/>
</dbReference>
<dbReference type="PANTHER" id="PTHR43686">
    <property type="entry name" value="SULFURTRANSFERASE-RELATED"/>
    <property type="match status" value="1"/>
</dbReference>
<evidence type="ECO:0000256" key="1">
    <source>
        <dbReference type="ARBA" id="ARBA00022679"/>
    </source>
</evidence>
<dbReference type="InterPro" id="IPR035107">
    <property type="entry name" value="tRNA_thiolation_TtcA_Ctu1"/>
</dbReference>
<dbReference type="Gene3D" id="3.40.50.620">
    <property type="entry name" value="HUPs"/>
    <property type="match status" value="1"/>
</dbReference>
<evidence type="ECO:0000313" key="4">
    <source>
        <dbReference type="Proteomes" id="UP000051841"/>
    </source>
</evidence>
<evidence type="ECO:0000259" key="2">
    <source>
        <dbReference type="Pfam" id="PF01171"/>
    </source>
</evidence>
<proteinExistence type="predicted"/>